<sequence length="260" mass="29301">MKRLICVLFLGLLVGCATEEMGVKKDMPLTQSPSVAAEAKKRQDSLTVSELLKKGDYELQKKNFDEAIQSFENVLKIQPYHVAAKNALENAKKQKESVMKAAISAASKTKMTAQELAHELILVGEEKFRAGKTEEGLGYFKRATQMDPNSPHVWFALASKLHNLNKIEEAIPLYEKSISLNSQYTLVYRNLGIALIEINQLEKARQHLDYALKMNPNDPQTLRGLAMWDRISARALAKEAENFENRAIQIEQQLTPQTSK</sequence>
<feature type="chain" id="PRO_5009582829" evidence="2">
    <location>
        <begin position="20"/>
        <end position="260"/>
    </location>
</feature>
<evidence type="ECO:0000256" key="2">
    <source>
        <dbReference type="SAM" id="SignalP"/>
    </source>
</evidence>
<dbReference type="PANTHER" id="PTHR12558">
    <property type="entry name" value="CELL DIVISION CYCLE 16,23,27"/>
    <property type="match status" value="1"/>
</dbReference>
<dbReference type="Gene3D" id="1.25.40.10">
    <property type="entry name" value="Tetratricopeptide repeat domain"/>
    <property type="match status" value="1"/>
</dbReference>
<evidence type="ECO:0000313" key="3">
    <source>
        <dbReference type="EMBL" id="OGZ33440.1"/>
    </source>
</evidence>
<name>A0A1G2F733_9BACT</name>
<keyword evidence="1" id="KW-0802">TPR repeat</keyword>
<dbReference type="Pfam" id="PF14559">
    <property type="entry name" value="TPR_19"/>
    <property type="match status" value="1"/>
</dbReference>
<feature type="repeat" description="TPR" evidence="1">
    <location>
        <begin position="151"/>
        <end position="184"/>
    </location>
</feature>
<evidence type="ECO:0000256" key="1">
    <source>
        <dbReference type="PROSITE-ProRule" id="PRU00339"/>
    </source>
</evidence>
<dbReference type="InterPro" id="IPR019734">
    <property type="entry name" value="TPR_rpt"/>
</dbReference>
<organism evidence="3 4">
    <name type="scientific">Candidatus Portnoybacteria bacterium RBG_13_41_18</name>
    <dbReference type="NCBI Taxonomy" id="1801991"/>
    <lineage>
        <taxon>Bacteria</taxon>
        <taxon>Candidatus Portnoyibacteriota</taxon>
    </lineage>
</organism>
<evidence type="ECO:0000313" key="4">
    <source>
        <dbReference type="Proteomes" id="UP000177725"/>
    </source>
</evidence>
<dbReference type="PROSITE" id="PS50005">
    <property type="entry name" value="TPR"/>
    <property type="match status" value="4"/>
</dbReference>
<gene>
    <name evidence="3" type="ORF">A2174_01260</name>
</gene>
<feature type="repeat" description="TPR" evidence="1">
    <location>
        <begin position="185"/>
        <end position="218"/>
    </location>
</feature>
<dbReference type="SUPFAM" id="SSF48452">
    <property type="entry name" value="TPR-like"/>
    <property type="match status" value="1"/>
</dbReference>
<protein>
    <submittedName>
        <fullName evidence="3">Uncharacterized protein</fullName>
    </submittedName>
</protein>
<dbReference type="Pfam" id="PF13181">
    <property type="entry name" value="TPR_8"/>
    <property type="match status" value="1"/>
</dbReference>
<dbReference type="PROSITE" id="PS50293">
    <property type="entry name" value="TPR_REGION"/>
    <property type="match status" value="1"/>
</dbReference>
<dbReference type="AlphaFoldDB" id="A0A1G2F733"/>
<proteinExistence type="predicted"/>
<dbReference type="PROSITE" id="PS51257">
    <property type="entry name" value="PROKAR_LIPOPROTEIN"/>
    <property type="match status" value="1"/>
</dbReference>
<dbReference type="PANTHER" id="PTHR12558:SF13">
    <property type="entry name" value="CELL DIVISION CYCLE PROTEIN 27 HOMOLOG"/>
    <property type="match status" value="1"/>
</dbReference>
<feature type="repeat" description="TPR" evidence="1">
    <location>
        <begin position="117"/>
        <end position="150"/>
    </location>
</feature>
<dbReference type="SMART" id="SM00028">
    <property type="entry name" value="TPR"/>
    <property type="match status" value="4"/>
</dbReference>
<feature type="repeat" description="TPR" evidence="1">
    <location>
        <begin position="48"/>
        <end position="81"/>
    </location>
</feature>
<keyword evidence="2" id="KW-0732">Signal</keyword>
<dbReference type="InterPro" id="IPR011990">
    <property type="entry name" value="TPR-like_helical_dom_sf"/>
</dbReference>
<reference evidence="3 4" key="1">
    <citation type="journal article" date="2016" name="Nat. Commun.">
        <title>Thousands of microbial genomes shed light on interconnected biogeochemical processes in an aquifer system.</title>
        <authorList>
            <person name="Anantharaman K."/>
            <person name="Brown C.T."/>
            <person name="Hug L.A."/>
            <person name="Sharon I."/>
            <person name="Castelle C.J."/>
            <person name="Probst A.J."/>
            <person name="Thomas B.C."/>
            <person name="Singh A."/>
            <person name="Wilkins M.J."/>
            <person name="Karaoz U."/>
            <person name="Brodie E.L."/>
            <person name="Williams K.H."/>
            <person name="Hubbard S.S."/>
            <person name="Banfield J.F."/>
        </authorList>
    </citation>
    <scope>NUCLEOTIDE SEQUENCE [LARGE SCALE GENOMIC DNA]</scope>
</reference>
<comment type="caution">
    <text evidence="3">The sequence shown here is derived from an EMBL/GenBank/DDBJ whole genome shotgun (WGS) entry which is preliminary data.</text>
</comment>
<dbReference type="EMBL" id="MHMV01000045">
    <property type="protein sequence ID" value="OGZ33440.1"/>
    <property type="molecule type" value="Genomic_DNA"/>
</dbReference>
<accession>A0A1G2F733</accession>
<feature type="signal peptide" evidence="2">
    <location>
        <begin position="1"/>
        <end position="19"/>
    </location>
</feature>
<dbReference type="Proteomes" id="UP000177725">
    <property type="component" value="Unassembled WGS sequence"/>
</dbReference>